<reference evidence="7" key="2">
    <citation type="journal article" date="2021" name="PeerJ">
        <title>Extensive microbial diversity within the chicken gut microbiome revealed by metagenomics and culture.</title>
        <authorList>
            <person name="Gilroy R."/>
            <person name="Ravi A."/>
            <person name="Getino M."/>
            <person name="Pursley I."/>
            <person name="Horton D.L."/>
            <person name="Alikhan N.F."/>
            <person name="Baker D."/>
            <person name="Gharbi K."/>
            <person name="Hall N."/>
            <person name="Watson M."/>
            <person name="Adriaenssens E.M."/>
            <person name="Foster-Nyarko E."/>
            <person name="Jarju S."/>
            <person name="Secka A."/>
            <person name="Antonio M."/>
            <person name="Oren A."/>
            <person name="Chaudhuri R.R."/>
            <person name="La Ragione R."/>
            <person name="Hildebrand F."/>
            <person name="Pallen M.J."/>
        </authorList>
    </citation>
    <scope>NUCLEOTIDE SEQUENCE</scope>
    <source>
        <strain evidence="7">11167</strain>
    </source>
</reference>
<evidence type="ECO:0000256" key="4">
    <source>
        <dbReference type="ARBA" id="ARBA00023014"/>
    </source>
</evidence>
<evidence type="ECO:0000313" key="7">
    <source>
        <dbReference type="EMBL" id="MBO8443346.1"/>
    </source>
</evidence>
<feature type="binding site" evidence="5">
    <location>
        <position position="65"/>
    </location>
    <ligand>
        <name>[4Fe-4S] cluster</name>
        <dbReference type="ChEBI" id="CHEBI:49883"/>
        <note>4Fe-4S-S-AdoMet</note>
    </ligand>
</feature>
<keyword evidence="4 5" id="KW-0411">Iron-sulfur</keyword>
<dbReference type="PIRSF" id="PIRSF004869">
    <property type="entry name" value="PflX_prd"/>
    <property type="match status" value="1"/>
</dbReference>
<dbReference type="Pfam" id="PF04055">
    <property type="entry name" value="Radical_SAM"/>
    <property type="match status" value="1"/>
</dbReference>
<dbReference type="SUPFAM" id="SSF102114">
    <property type="entry name" value="Radical SAM enzymes"/>
    <property type="match status" value="1"/>
</dbReference>
<dbReference type="InterPro" id="IPR058240">
    <property type="entry name" value="rSAM_sf"/>
</dbReference>
<dbReference type="InterPro" id="IPR013785">
    <property type="entry name" value="Aldolase_TIM"/>
</dbReference>
<feature type="binding site" evidence="5">
    <location>
        <position position="62"/>
    </location>
    <ligand>
        <name>[4Fe-4S] cluster</name>
        <dbReference type="ChEBI" id="CHEBI:49883"/>
        <note>4Fe-4S-S-AdoMet</note>
    </ligand>
</feature>
<evidence type="ECO:0000313" key="8">
    <source>
        <dbReference type="Proteomes" id="UP000823633"/>
    </source>
</evidence>
<dbReference type="CDD" id="cd01335">
    <property type="entry name" value="Radical_SAM"/>
    <property type="match status" value="1"/>
</dbReference>
<dbReference type="GO" id="GO:0051536">
    <property type="term" value="F:iron-sulfur cluster binding"/>
    <property type="evidence" value="ECO:0007669"/>
    <property type="project" value="UniProtKB-KW"/>
</dbReference>
<sequence length="310" mass="34403">MYSNCQLCPNHCGVDRRMRPGACGQKDVVKVAWSGLHRGEEPPVTGEHGSGMIFFTGCPLGCAYCQNWQISMPSPEAYGIEVTVDELCRMMLALEQMGAATLNLVTGSHFIPSITEALDKAKGEGFSLPVVWNSSGYESLEGLALIDPYIDLYLVDVKTCDKAVARVFCGKEAYVDAIWPVMDFITSRHPHTDVEALSGTLVRHLVFPGTIAATRRFLKRFARDYKDSCALSLMVQFIPPKGDVDFPPMGDEDYDSLIDLLEELDIAEGFVQDRSDDDILWIPDFRKDVPFPASFADASPYFLSLKHTKL</sequence>
<keyword evidence="2 5" id="KW-0479">Metal-binding</keyword>
<dbReference type="PANTHER" id="PTHR43075:SF1">
    <property type="entry name" value="FORMATE LYASE ACTIVATING ENZYME, PUTATIVE (AFU_ORTHOLOGUE AFUA_2G15630)-RELATED"/>
    <property type="match status" value="1"/>
</dbReference>
<evidence type="ECO:0000256" key="2">
    <source>
        <dbReference type="ARBA" id="ARBA00022723"/>
    </source>
</evidence>
<keyword evidence="1 5" id="KW-0949">S-adenosyl-L-methionine</keyword>
<dbReference type="InterPro" id="IPR040085">
    <property type="entry name" value="MJ0674-like"/>
</dbReference>
<dbReference type="Gene3D" id="3.20.20.70">
    <property type="entry name" value="Aldolase class I"/>
    <property type="match status" value="1"/>
</dbReference>
<dbReference type="PANTHER" id="PTHR43075">
    <property type="entry name" value="FORMATE LYASE ACTIVATING ENZYME, PUTATIVE (AFU_ORTHOLOGUE AFUA_2G15630)-RELATED"/>
    <property type="match status" value="1"/>
</dbReference>
<evidence type="ECO:0000256" key="5">
    <source>
        <dbReference type="PIRSR" id="PIRSR004869-50"/>
    </source>
</evidence>
<proteinExistence type="predicted"/>
<comment type="caution">
    <text evidence="7">The sequence shown here is derived from an EMBL/GenBank/DDBJ whole genome shotgun (WGS) entry which is preliminary data.</text>
</comment>
<reference evidence="7" key="1">
    <citation type="submission" date="2020-10" db="EMBL/GenBank/DDBJ databases">
        <authorList>
            <person name="Gilroy R."/>
        </authorList>
    </citation>
    <scope>NUCLEOTIDE SEQUENCE</scope>
    <source>
        <strain evidence="7">11167</strain>
    </source>
</reference>
<dbReference type="GO" id="GO:0003824">
    <property type="term" value="F:catalytic activity"/>
    <property type="evidence" value="ECO:0007669"/>
    <property type="project" value="InterPro"/>
</dbReference>
<evidence type="ECO:0000256" key="3">
    <source>
        <dbReference type="ARBA" id="ARBA00023004"/>
    </source>
</evidence>
<dbReference type="AlphaFoldDB" id="A0A9D9E8N6"/>
<gene>
    <name evidence="7" type="ORF">IAC42_06255</name>
</gene>
<organism evidence="7 8">
    <name type="scientific">Candidatus Aphodenecus pullistercoris</name>
    <dbReference type="NCBI Taxonomy" id="2840669"/>
    <lineage>
        <taxon>Bacteria</taxon>
        <taxon>Pseudomonadati</taxon>
        <taxon>Spirochaetota</taxon>
        <taxon>Spirochaetia</taxon>
        <taxon>Spirochaetales</taxon>
        <taxon>Candidatus Aphodenecus</taxon>
    </lineage>
</organism>
<dbReference type="GO" id="GO:0046872">
    <property type="term" value="F:metal ion binding"/>
    <property type="evidence" value="ECO:0007669"/>
    <property type="project" value="UniProtKB-KW"/>
</dbReference>
<keyword evidence="3 5" id="KW-0408">Iron</keyword>
<dbReference type="Proteomes" id="UP000823633">
    <property type="component" value="Unassembled WGS sequence"/>
</dbReference>
<feature type="binding site" evidence="5">
    <location>
        <position position="58"/>
    </location>
    <ligand>
        <name>[4Fe-4S] cluster</name>
        <dbReference type="ChEBI" id="CHEBI:49883"/>
        <note>4Fe-4S-S-AdoMet</note>
    </ligand>
</feature>
<evidence type="ECO:0000256" key="1">
    <source>
        <dbReference type="ARBA" id="ARBA00022691"/>
    </source>
</evidence>
<protein>
    <submittedName>
        <fullName evidence="7">Radical SAM protein</fullName>
    </submittedName>
</protein>
<dbReference type="SFLD" id="SFLDG01099">
    <property type="entry name" value="Uncharacterised_Radical_SAM_Su"/>
    <property type="match status" value="1"/>
</dbReference>
<evidence type="ECO:0000259" key="6">
    <source>
        <dbReference type="Pfam" id="PF04055"/>
    </source>
</evidence>
<comment type="cofactor">
    <cofactor evidence="5">
        <name>[4Fe-4S] cluster</name>
        <dbReference type="ChEBI" id="CHEBI:49883"/>
    </cofactor>
    <text evidence="5">Binds 1 [4Fe-4S] cluster. The cluster is coordinated with 3 cysteines and an exchangeable S-adenosyl-L-methionine.</text>
</comment>
<dbReference type="EMBL" id="JADIMU010000040">
    <property type="protein sequence ID" value="MBO8443346.1"/>
    <property type="molecule type" value="Genomic_DNA"/>
</dbReference>
<name>A0A9D9E8N6_9SPIR</name>
<dbReference type="InterPro" id="IPR007197">
    <property type="entry name" value="rSAM"/>
</dbReference>
<dbReference type="InterPro" id="IPR016431">
    <property type="entry name" value="Pyrv-formate_lyase-activ_prd"/>
</dbReference>
<feature type="domain" description="Radical SAM core" evidence="6">
    <location>
        <begin position="52"/>
        <end position="181"/>
    </location>
</feature>
<dbReference type="SFLD" id="SFLDS00029">
    <property type="entry name" value="Radical_SAM"/>
    <property type="match status" value="1"/>
</dbReference>
<accession>A0A9D9E8N6</accession>